<keyword evidence="2" id="KW-1185">Reference proteome</keyword>
<reference evidence="1" key="1">
    <citation type="submission" date="2020-08" db="EMBL/GenBank/DDBJ databases">
        <title>Genome public.</title>
        <authorList>
            <person name="Liu C."/>
            <person name="Sun Q."/>
        </authorList>
    </citation>
    <scope>NUCLEOTIDE SEQUENCE</scope>
    <source>
        <strain evidence="1">BX15</strain>
    </source>
</reference>
<comment type="caution">
    <text evidence="1">The sequence shown here is derived from an EMBL/GenBank/DDBJ whole genome shotgun (WGS) entry which is preliminary data.</text>
</comment>
<dbReference type="RefSeq" id="WP_187015926.1">
    <property type="nucleotide sequence ID" value="NZ_JACOQI010000021.1"/>
</dbReference>
<sequence>MSKLKKWLYERFLPAWCRDDLMRANELLSEKCKAQAREIERLQAYIDGVQAAQRRQPRIVINCREVSKP</sequence>
<accession>A0A923MJD3</accession>
<organism evidence="1 2">
    <name type="scientific">Dysosmobacter segnis</name>
    <dbReference type="NCBI Taxonomy" id="2763042"/>
    <lineage>
        <taxon>Bacteria</taxon>
        <taxon>Bacillati</taxon>
        <taxon>Bacillota</taxon>
        <taxon>Clostridia</taxon>
        <taxon>Eubacteriales</taxon>
        <taxon>Oscillospiraceae</taxon>
        <taxon>Dysosmobacter</taxon>
    </lineage>
</organism>
<proteinExistence type="predicted"/>
<dbReference type="AlphaFoldDB" id="A0A923MJD3"/>
<name>A0A923MJD3_9FIRM</name>
<dbReference type="Proteomes" id="UP000620327">
    <property type="component" value="Unassembled WGS sequence"/>
</dbReference>
<evidence type="ECO:0000313" key="2">
    <source>
        <dbReference type="Proteomes" id="UP000620327"/>
    </source>
</evidence>
<dbReference type="EMBL" id="JACOQI010000021">
    <property type="protein sequence ID" value="MBC5771735.1"/>
    <property type="molecule type" value="Genomic_DNA"/>
</dbReference>
<evidence type="ECO:0000313" key="1">
    <source>
        <dbReference type="EMBL" id="MBC5771735.1"/>
    </source>
</evidence>
<gene>
    <name evidence="1" type="ORF">H8Z83_15645</name>
</gene>
<protein>
    <submittedName>
        <fullName evidence="1">Uncharacterized protein</fullName>
    </submittedName>
</protein>